<accession>A0A2U1NPS6</accession>
<name>A0A2U1NPS6_ARTAN</name>
<sequence>MSLEWSYITVGGSLLNTEQKNLAFGVAASMVHPATAKTFLKRLSIDVSKIELEVNGGEARVDTLKASTVHRPFQEHLFQR</sequence>
<dbReference type="EMBL" id="PKPP01002399">
    <property type="protein sequence ID" value="PWA75512.1"/>
    <property type="molecule type" value="Genomic_DNA"/>
</dbReference>
<evidence type="ECO:0000313" key="1">
    <source>
        <dbReference type="EMBL" id="PWA75512.1"/>
    </source>
</evidence>
<gene>
    <name evidence="1" type="ORF">CTI12_AA241830</name>
</gene>
<proteinExistence type="predicted"/>
<dbReference type="Proteomes" id="UP000245207">
    <property type="component" value="Unassembled WGS sequence"/>
</dbReference>
<dbReference type="AlphaFoldDB" id="A0A2U1NPS6"/>
<keyword evidence="2" id="KW-1185">Reference proteome</keyword>
<evidence type="ECO:0000313" key="2">
    <source>
        <dbReference type="Proteomes" id="UP000245207"/>
    </source>
</evidence>
<organism evidence="1 2">
    <name type="scientific">Artemisia annua</name>
    <name type="common">Sweet wormwood</name>
    <dbReference type="NCBI Taxonomy" id="35608"/>
    <lineage>
        <taxon>Eukaryota</taxon>
        <taxon>Viridiplantae</taxon>
        <taxon>Streptophyta</taxon>
        <taxon>Embryophyta</taxon>
        <taxon>Tracheophyta</taxon>
        <taxon>Spermatophyta</taxon>
        <taxon>Magnoliopsida</taxon>
        <taxon>eudicotyledons</taxon>
        <taxon>Gunneridae</taxon>
        <taxon>Pentapetalae</taxon>
        <taxon>asterids</taxon>
        <taxon>campanulids</taxon>
        <taxon>Asterales</taxon>
        <taxon>Asteraceae</taxon>
        <taxon>Asteroideae</taxon>
        <taxon>Anthemideae</taxon>
        <taxon>Artemisiinae</taxon>
        <taxon>Artemisia</taxon>
    </lineage>
</organism>
<dbReference type="STRING" id="35608.A0A2U1NPS6"/>
<reference evidence="1 2" key="1">
    <citation type="journal article" date="2018" name="Mol. Plant">
        <title>The genome of Artemisia annua provides insight into the evolution of Asteraceae family and artemisinin biosynthesis.</title>
        <authorList>
            <person name="Shen Q."/>
            <person name="Zhang L."/>
            <person name="Liao Z."/>
            <person name="Wang S."/>
            <person name="Yan T."/>
            <person name="Shi P."/>
            <person name="Liu M."/>
            <person name="Fu X."/>
            <person name="Pan Q."/>
            <person name="Wang Y."/>
            <person name="Lv Z."/>
            <person name="Lu X."/>
            <person name="Zhang F."/>
            <person name="Jiang W."/>
            <person name="Ma Y."/>
            <person name="Chen M."/>
            <person name="Hao X."/>
            <person name="Li L."/>
            <person name="Tang Y."/>
            <person name="Lv G."/>
            <person name="Zhou Y."/>
            <person name="Sun X."/>
            <person name="Brodelius P.E."/>
            <person name="Rose J.K.C."/>
            <person name="Tang K."/>
        </authorList>
    </citation>
    <scope>NUCLEOTIDE SEQUENCE [LARGE SCALE GENOMIC DNA]</scope>
    <source>
        <strain evidence="2">cv. Huhao1</strain>
        <tissue evidence="1">Leaf</tissue>
    </source>
</reference>
<dbReference type="Pfam" id="PF05834">
    <property type="entry name" value="Lycopene_cycl"/>
    <property type="match status" value="1"/>
</dbReference>
<dbReference type="OrthoDB" id="2015447at2759"/>
<protein>
    <submittedName>
        <fullName evidence="1">Uncharacterized protein</fullName>
    </submittedName>
</protein>
<comment type="caution">
    <text evidence="1">The sequence shown here is derived from an EMBL/GenBank/DDBJ whole genome shotgun (WGS) entry which is preliminary data.</text>
</comment>